<organism evidence="1 2">
    <name type="scientific">Veillonella absiana</name>
    <dbReference type="NCBI Taxonomy" id="3079305"/>
    <lineage>
        <taxon>Bacteria</taxon>
        <taxon>Bacillati</taxon>
        <taxon>Bacillota</taxon>
        <taxon>Negativicutes</taxon>
        <taxon>Veillonellales</taxon>
        <taxon>Veillonellaceae</taxon>
        <taxon>Veillonella</taxon>
    </lineage>
</organism>
<reference evidence="1 2" key="1">
    <citation type="submission" date="2023-10" db="EMBL/GenBank/DDBJ databases">
        <title>Veillonella sp. nov., isolated from a pig farm feces dump.</title>
        <authorList>
            <person name="Chang Y.-H."/>
        </authorList>
    </citation>
    <scope>NUCLEOTIDE SEQUENCE [LARGE SCALE GENOMIC DNA]</scope>
    <source>
        <strain evidence="1 2">YH-vei2233</strain>
    </source>
</reference>
<dbReference type="EMBL" id="JAWJZB010000009">
    <property type="protein sequence ID" value="MDV5088755.1"/>
    <property type="molecule type" value="Genomic_DNA"/>
</dbReference>
<dbReference type="InterPro" id="IPR024747">
    <property type="entry name" value="Pyridox_Oxase-rel"/>
</dbReference>
<dbReference type="PANTHER" id="PTHR34071">
    <property type="entry name" value="5-NITROIMIDAZOLE ANTIBIOTICS RESISTANCE PROTEIN, NIMA-FAMILY-RELATED PROTEIN-RELATED"/>
    <property type="match status" value="1"/>
</dbReference>
<name>A0ABU3ZA02_9FIRM</name>
<comment type="caution">
    <text evidence="1">The sequence shown here is derived from an EMBL/GenBank/DDBJ whole genome shotgun (WGS) entry which is preliminary data.</text>
</comment>
<evidence type="ECO:0000313" key="2">
    <source>
        <dbReference type="Proteomes" id="UP001272515"/>
    </source>
</evidence>
<dbReference type="Pfam" id="PF12900">
    <property type="entry name" value="Pyridox_ox_2"/>
    <property type="match status" value="1"/>
</dbReference>
<dbReference type="SUPFAM" id="SSF50475">
    <property type="entry name" value="FMN-binding split barrel"/>
    <property type="match status" value="1"/>
</dbReference>
<keyword evidence="2" id="KW-1185">Reference proteome</keyword>
<dbReference type="InterPro" id="IPR012349">
    <property type="entry name" value="Split_barrel_FMN-bd"/>
</dbReference>
<accession>A0ABU3ZA02</accession>
<dbReference type="Proteomes" id="UP001272515">
    <property type="component" value="Unassembled WGS sequence"/>
</dbReference>
<dbReference type="PANTHER" id="PTHR34071:SF2">
    <property type="entry name" value="FLAVIN-NUCLEOTIDE-BINDING PROTEIN"/>
    <property type="match status" value="1"/>
</dbReference>
<dbReference type="Gene3D" id="2.30.110.10">
    <property type="entry name" value="Electron Transport, Fmn-binding Protein, Chain A"/>
    <property type="match status" value="1"/>
</dbReference>
<gene>
    <name evidence="1" type="ORF">RVY80_07880</name>
</gene>
<protein>
    <submittedName>
        <fullName evidence="1">Pyridoxamine 5'-phosphate oxidase family protein</fullName>
    </submittedName>
</protein>
<evidence type="ECO:0000313" key="1">
    <source>
        <dbReference type="EMBL" id="MDV5088755.1"/>
    </source>
</evidence>
<sequence>MSSNKLLGEMMRRKDRELPVELIPEVMEQALFGTLATVNKDGVPYSLPISYVYDGKAVYVHGTTTGQKIDNIMANPNVSFSVVTDVETLPDKFSTKYKSVIITGTAEIIPSDAEEWGYALKLFLDKYSADFMEPGMKYINSAHKSTAVIKINVDQLTAKGHL</sequence>
<dbReference type="RefSeq" id="WP_295190868.1">
    <property type="nucleotide sequence ID" value="NZ_JAWJZA010000008.1"/>
</dbReference>
<proteinExistence type="predicted"/>